<reference evidence="2 3" key="1">
    <citation type="submission" date="2017-04" db="EMBL/GenBank/DDBJ databases">
        <title>Complete genome sequence of Flavobacterium kingsejong AJ004.</title>
        <authorList>
            <person name="Lee P.C."/>
        </authorList>
    </citation>
    <scope>NUCLEOTIDE SEQUENCE [LARGE SCALE GENOMIC DNA]</scope>
    <source>
        <strain evidence="2 3">AJ004</strain>
    </source>
</reference>
<dbReference type="RefSeq" id="WP_108735588.1">
    <property type="nucleotide sequence ID" value="NZ_CP020919.1"/>
</dbReference>
<proteinExistence type="predicted"/>
<protein>
    <submittedName>
        <fullName evidence="2">Cell division protein FtsQ</fullName>
    </submittedName>
</protein>
<keyword evidence="1" id="KW-0472">Membrane</keyword>
<dbReference type="GO" id="GO:0051301">
    <property type="term" value="P:cell division"/>
    <property type="evidence" value="ECO:0007669"/>
    <property type="project" value="UniProtKB-KW"/>
</dbReference>
<keyword evidence="3" id="KW-1185">Reference proteome</keyword>
<dbReference type="OrthoDB" id="1466667at2"/>
<keyword evidence="2" id="KW-0132">Cell division</keyword>
<evidence type="ECO:0000313" key="3">
    <source>
        <dbReference type="Proteomes" id="UP000244677"/>
    </source>
</evidence>
<sequence length="241" mass="27677">MKKFNWINVKLIALFGVVIFLYSFTSNRNEHRKVTGPVISFTNQEKLFVTRETVDNLLIQNFGGSKTIAKDKLDLNRLEKALDTNEMIQKAEVFVTVDGILKAEVKQKTPIARVSGGEDSFYIDSEGNRMPLSNNYAARVLLVSGEIKPENQAGFNTLLKYIFEDKFLHQNIIGIQILPSGSVKMMNRNYDYEIEFGKTVNIEKKFNNYKAFFQKAVQDSLIYDYKKVNLKFTQQVVCTKN</sequence>
<gene>
    <name evidence="2" type="ORF">FK004_01135</name>
</gene>
<dbReference type="EMBL" id="CP020919">
    <property type="protein sequence ID" value="AWG23922.1"/>
    <property type="molecule type" value="Genomic_DNA"/>
</dbReference>
<accession>A0A2S1LJK3</accession>
<feature type="transmembrane region" description="Helical" evidence="1">
    <location>
        <begin position="6"/>
        <end position="24"/>
    </location>
</feature>
<keyword evidence="1" id="KW-0812">Transmembrane</keyword>
<dbReference type="Proteomes" id="UP000244677">
    <property type="component" value="Chromosome"/>
</dbReference>
<evidence type="ECO:0000256" key="1">
    <source>
        <dbReference type="SAM" id="Phobius"/>
    </source>
</evidence>
<organism evidence="2 3">
    <name type="scientific">Flavobacterium kingsejongi</name>
    <dbReference type="NCBI Taxonomy" id="1678728"/>
    <lineage>
        <taxon>Bacteria</taxon>
        <taxon>Pseudomonadati</taxon>
        <taxon>Bacteroidota</taxon>
        <taxon>Flavobacteriia</taxon>
        <taxon>Flavobacteriales</taxon>
        <taxon>Flavobacteriaceae</taxon>
        <taxon>Flavobacterium</taxon>
    </lineage>
</organism>
<evidence type="ECO:0000313" key="2">
    <source>
        <dbReference type="EMBL" id="AWG23922.1"/>
    </source>
</evidence>
<keyword evidence="2" id="KW-0131">Cell cycle</keyword>
<dbReference type="AlphaFoldDB" id="A0A2S1LJK3"/>
<keyword evidence="1" id="KW-1133">Transmembrane helix</keyword>
<name>A0A2S1LJK3_9FLAO</name>
<dbReference type="KEGG" id="fki:FK004_01135"/>